<evidence type="ECO:0000313" key="4">
    <source>
        <dbReference type="Proteomes" id="UP000198935"/>
    </source>
</evidence>
<dbReference type="Pfam" id="PF03703">
    <property type="entry name" value="bPH_2"/>
    <property type="match status" value="1"/>
</dbReference>
<reference evidence="4" key="1">
    <citation type="submission" date="2016-10" db="EMBL/GenBank/DDBJ databases">
        <authorList>
            <person name="Varghese N."/>
            <person name="Submissions S."/>
        </authorList>
    </citation>
    <scope>NUCLEOTIDE SEQUENCE [LARGE SCALE GENOMIC DNA]</scope>
    <source>
        <strain evidence="4">SP</strain>
    </source>
</reference>
<evidence type="ECO:0000256" key="1">
    <source>
        <dbReference type="SAM" id="Phobius"/>
    </source>
</evidence>
<dbReference type="PANTHER" id="PTHR34473">
    <property type="entry name" value="UPF0699 TRANSMEMBRANE PROTEIN YDBS"/>
    <property type="match status" value="1"/>
</dbReference>
<dbReference type="EMBL" id="FNPI01000004">
    <property type="protein sequence ID" value="SDY89068.1"/>
    <property type="molecule type" value="Genomic_DNA"/>
</dbReference>
<dbReference type="InterPro" id="IPR005182">
    <property type="entry name" value="YdbS-like_PH"/>
</dbReference>
<keyword evidence="1" id="KW-0812">Transmembrane</keyword>
<feature type="transmembrane region" description="Helical" evidence="1">
    <location>
        <begin position="44"/>
        <end position="66"/>
    </location>
</feature>
<accession>A0A1H3NJS0</accession>
<dbReference type="OrthoDB" id="1750577at2"/>
<feature type="domain" description="YdbS-like PH" evidence="2">
    <location>
        <begin position="72"/>
        <end position="148"/>
    </location>
</feature>
<gene>
    <name evidence="3" type="ORF">SAMN05421736_104101</name>
</gene>
<keyword evidence="1" id="KW-0472">Membrane</keyword>
<proteinExistence type="predicted"/>
<protein>
    <recommendedName>
        <fullName evidence="2">YdbS-like PH domain-containing protein</fullName>
    </recommendedName>
</protein>
<evidence type="ECO:0000313" key="3">
    <source>
        <dbReference type="EMBL" id="SDY89068.1"/>
    </source>
</evidence>
<dbReference type="STRING" id="1503961.SAMN05421736_104101"/>
<sequence>MRATPDQRLTKKALKVWRITASLEMILYLLLAVGYGLASRYFNFSSWVLLPIIIFIITLGYVKIAVIPELQWKRWRYKIYENEVELLYGVFVVRRVIIPMIRVQHVDTKQGPILRRYRLAAVTISTAATVHEIPGLEEKTADELRDYIAGLAREADPDD</sequence>
<keyword evidence="1" id="KW-1133">Transmembrane helix</keyword>
<dbReference type="AlphaFoldDB" id="A0A1H3NJS0"/>
<dbReference type="Proteomes" id="UP000198935">
    <property type="component" value="Unassembled WGS sequence"/>
</dbReference>
<dbReference type="PANTHER" id="PTHR34473:SF2">
    <property type="entry name" value="UPF0699 TRANSMEMBRANE PROTEIN YDBT"/>
    <property type="match status" value="1"/>
</dbReference>
<keyword evidence="4" id="KW-1185">Reference proteome</keyword>
<name>A0A1H3NJS0_9BACI</name>
<organism evidence="3 4">
    <name type="scientific">Evansella caseinilytica</name>
    <dbReference type="NCBI Taxonomy" id="1503961"/>
    <lineage>
        <taxon>Bacteria</taxon>
        <taxon>Bacillati</taxon>
        <taxon>Bacillota</taxon>
        <taxon>Bacilli</taxon>
        <taxon>Bacillales</taxon>
        <taxon>Bacillaceae</taxon>
        <taxon>Evansella</taxon>
    </lineage>
</organism>
<feature type="transmembrane region" description="Helical" evidence="1">
    <location>
        <begin position="21"/>
        <end position="38"/>
    </location>
</feature>
<evidence type="ECO:0000259" key="2">
    <source>
        <dbReference type="Pfam" id="PF03703"/>
    </source>
</evidence>